<comment type="caution">
    <text evidence="13">The sequence shown here is derived from an EMBL/GenBank/DDBJ whole genome shotgun (WGS) entry which is preliminary data.</text>
</comment>
<dbReference type="GO" id="GO:0005829">
    <property type="term" value="C:cytosol"/>
    <property type="evidence" value="ECO:0007669"/>
    <property type="project" value="InterPro"/>
</dbReference>
<evidence type="ECO:0000256" key="11">
    <source>
        <dbReference type="ARBA" id="ARBA00048628"/>
    </source>
</evidence>
<accession>A0AAV3U0I8</accession>
<keyword evidence="5 12" id="KW-0285">Flavoprotein</keyword>
<evidence type="ECO:0000256" key="9">
    <source>
        <dbReference type="ARBA" id="ARBA00023167"/>
    </source>
</evidence>
<evidence type="ECO:0000313" key="14">
    <source>
        <dbReference type="Proteomes" id="UP001409585"/>
    </source>
</evidence>
<dbReference type="EC" id="1.5.1.54" evidence="12"/>
<keyword evidence="6 12" id="KW-0274">FAD</keyword>
<evidence type="ECO:0000256" key="7">
    <source>
        <dbReference type="ARBA" id="ARBA00023002"/>
    </source>
</evidence>
<organism evidence="13 14">
    <name type="scientific">Halioxenophilus aromaticivorans</name>
    <dbReference type="NCBI Taxonomy" id="1306992"/>
    <lineage>
        <taxon>Bacteria</taxon>
        <taxon>Pseudomonadati</taxon>
        <taxon>Pseudomonadota</taxon>
        <taxon>Gammaproteobacteria</taxon>
        <taxon>Alteromonadales</taxon>
        <taxon>Alteromonadaceae</taxon>
        <taxon>Halioxenophilus</taxon>
    </lineage>
</organism>
<dbReference type="NCBIfam" id="TIGR00676">
    <property type="entry name" value="fadh2"/>
    <property type="match status" value="1"/>
</dbReference>
<dbReference type="SUPFAM" id="SSF51730">
    <property type="entry name" value="FAD-linked oxidoreductase"/>
    <property type="match status" value="1"/>
</dbReference>
<dbReference type="RefSeq" id="WP_345419359.1">
    <property type="nucleotide sequence ID" value="NZ_AP031496.1"/>
</dbReference>
<protein>
    <recommendedName>
        <fullName evidence="12">Methylenetetrahydrofolate reductase</fullName>
        <ecNumber evidence="12">1.5.1.54</ecNumber>
    </recommendedName>
</protein>
<dbReference type="EMBL" id="BAABLX010000009">
    <property type="protein sequence ID" value="GAA4937792.1"/>
    <property type="molecule type" value="Genomic_DNA"/>
</dbReference>
<dbReference type="PANTHER" id="PTHR45754:SF3">
    <property type="entry name" value="METHYLENETETRAHYDROFOLATE REDUCTASE (NADPH)"/>
    <property type="match status" value="1"/>
</dbReference>
<dbReference type="InterPro" id="IPR004620">
    <property type="entry name" value="MTHF_reductase_bac"/>
</dbReference>
<evidence type="ECO:0000256" key="3">
    <source>
        <dbReference type="ARBA" id="ARBA00006743"/>
    </source>
</evidence>
<keyword evidence="4" id="KW-0028">Amino-acid biosynthesis</keyword>
<dbReference type="PANTHER" id="PTHR45754">
    <property type="entry name" value="METHYLENETETRAHYDROFOLATE REDUCTASE"/>
    <property type="match status" value="1"/>
</dbReference>
<comment type="cofactor">
    <cofactor evidence="1 12">
        <name>FAD</name>
        <dbReference type="ChEBI" id="CHEBI:57692"/>
    </cofactor>
</comment>
<evidence type="ECO:0000256" key="10">
    <source>
        <dbReference type="ARBA" id="ARBA00034478"/>
    </source>
</evidence>
<evidence type="ECO:0000256" key="4">
    <source>
        <dbReference type="ARBA" id="ARBA00022605"/>
    </source>
</evidence>
<keyword evidence="8" id="KW-0520">NAD</keyword>
<name>A0AAV3U0I8_9ALTE</name>
<proteinExistence type="inferred from homology"/>
<keyword evidence="7 12" id="KW-0560">Oxidoreductase</keyword>
<dbReference type="Proteomes" id="UP001409585">
    <property type="component" value="Unassembled WGS sequence"/>
</dbReference>
<reference evidence="14" key="1">
    <citation type="journal article" date="2019" name="Int. J. Syst. Evol. Microbiol.">
        <title>The Global Catalogue of Microorganisms (GCM) 10K type strain sequencing project: providing services to taxonomists for standard genome sequencing and annotation.</title>
        <authorList>
            <consortium name="The Broad Institute Genomics Platform"/>
            <consortium name="The Broad Institute Genome Sequencing Center for Infectious Disease"/>
            <person name="Wu L."/>
            <person name="Ma J."/>
        </authorList>
    </citation>
    <scope>NUCLEOTIDE SEQUENCE [LARGE SCALE GENOMIC DNA]</scope>
    <source>
        <strain evidence="14">JCM 19134</strain>
    </source>
</reference>
<dbReference type="Pfam" id="PF02219">
    <property type="entry name" value="MTHFR"/>
    <property type="match status" value="1"/>
</dbReference>
<evidence type="ECO:0000313" key="13">
    <source>
        <dbReference type="EMBL" id="GAA4937792.1"/>
    </source>
</evidence>
<dbReference type="InterPro" id="IPR029041">
    <property type="entry name" value="FAD-linked_oxidoreductase-like"/>
</dbReference>
<comment type="similarity">
    <text evidence="3 12">Belongs to the methylenetetrahydrofolate reductase family.</text>
</comment>
<dbReference type="AlphaFoldDB" id="A0AAV3U0I8"/>
<comment type="pathway">
    <text evidence="2 12">One-carbon metabolism; tetrahydrofolate interconversion.</text>
</comment>
<comment type="pathway">
    <text evidence="10">Amino-acid biosynthesis; L-methionine biosynthesis via de novo pathway.</text>
</comment>
<dbReference type="InterPro" id="IPR003171">
    <property type="entry name" value="Mehydrof_redctse-like"/>
</dbReference>
<dbReference type="GO" id="GO:0009086">
    <property type="term" value="P:methionine biosynthetic process"/>
    <property type="evidence" value="ECO:0007669"/>
    <property type="project" value="UniProtKB-KW"/>
</dbReference>
<evidence type="ECO:0000256" key="5">
    <source>
        <dbReference type="ARBA" id="ARBA00022630"/>
    </source>
</evidence>
<keyword evidence="14" id="KW-1185">Reference proteome</keyword>
<evidence type="ECO:0000256" key="8">
    <source>
        <dbReference type="ARBA" id="ARBA00023027"/>
    </source>
</evidence>
<dbReference type="Gene3D" id="3.20.20.220">
    <property type="match status" value="1"/>
</dbReference>
<evidence type="ECO:0000256" key="12">
    <source>
        <dbReference type="RuleBase" id="RU003862"/>
    </source>
</evidence>
<comment type="catalytic activity">
    <reaction evidence="11">
        <text>(6S)-5-methyl-5,6,7,8-tetrahydrofolate + NAD(+) = (6R)-5,10-methylene-5,6,7,8-tetrahydrofolate + NADH + H(+)</text>
        <dbReference type="Rhea" id="RHEA:19821"/>
        <dbReference type="ChEBI" id="CHEBI:15378"/>
        <dbReference type="ChEBI" id="CHEBI:15636"/>
        <dbReference type="ChEBI" id="CHEBI:18608"/>
        <dbReference type="ChEBI" id="CHEBI:57540"/>
        <dbReference type="ChEBI" id="CHEBI:57945"/>
        <dbReference type="EC" id="1.5.1.54"/>
    </reaction>
    <physiologicalReaction direction="right-to-left" evidence="11">
        <dbReference type="Rhea" id="RHEA:19823"/>
    </physiologicalReaction>
</comment>
<dbReference type="GO" id="GO:0106312">
    <property type="term" value="F:methylenetetrahydrofolate reductase (NADH) activity"/>
    <property type="evidence" value="ECO:0007669"/>
    <property type="project" value="UniProtKB-EC"/>
</dbReference>
<sequence length="280" mass="31281">MTDDIRISFEFFPPKTEKGRNNLNNLRDALAAYKPEFYSVTYGAGGSTRDNTKSIVCDYNQLGHNTAPHLSFGGDSEEAMLDLIREYRDANVNRIVALRGDRPSGMGGAYNMVYANELVAFIREHFGKDFHLEVAAYPEIHPEAKSYSEDIQYLKGKFDAGADSAITQYFYNPDAYFYFVDQCLAAGIDKPIVPGIMPITNYANLARFSDGCGAEIPRWMRKRLEAFGDDTDSIKAFGIDLVSDLCEMLLDNGAPGIHFYTMNQLEPTQTLLKNLGLEPA</sequence>
<dbReference type="GO" id="GO:0035999">
    <property type="term" value="P:tetrahydrofolate interconversion"/>
    <property type="evidence" value="ECO:0007669"/>
    <property type="project" value="TreeGrafter"/>
</dbReference>
<evidence type="ECO:0000256" key="6">
    <source>
        <dbReference type="ARBA" id="ARBA00022827"/>
    </source>
</evidence>
<gene>
    <name evidence="13" type="primary">metF</name>
    <name evidence="13" type="ORF">GCM10025791_14430</name>
</gene>
<keyword evidence="9" id="KW-0486">Methionine biosynthesis</keyword>
<evidence type="ECO:0000256" key="1">
    <source>
        <dbReference type="ARBA" id="ARBA00001974"/>
    </source>
</evidence>
<evidence type="ECO:0000256" key="2">
    <source>
        <dbReference type="ARBA" id="ARBA00004777"/>
    </source>
</evidence>
<dbReference type="GO" id="GO:0071949">
    <property type="term" value="F:FAD binding"/>
    <property type="evidence" value="ECO:0007669"/>
    <property type="project" value="TreeGrafter"/>
</dbReference>
<dbReference type="CDD" id="cd00537">
    <property type="entry name" value="MTHFR"/>
    <property type="match status" value="1"/>
</dbReference>